<evidence type="ECO:0000313" key="2">
    <source>
        <dbReference type="Proteomes" id="UP001501509"/>
    </source>
</evidence>
<dbReference type="EMBL" id="BAAATD010000008">
    <property type="protein sequence ID" value="GAA2615117.1"/>
    <property type="molecule type" value="Genomic_DNA"/>
</dbReference>
<evidence type="ECO:0008006" key="3">
    <source>
        <dbReference type="Google" id="ProtNLM"/>
    </source>
</evidence>
<reference evidence="1 2" key="1">
    <citation type="journal article" date="2019" name="Int. J. Syst. Evol. Microbiol.">
        <title>The Global Catalogue of Microorganisms (GCM) 10K type strain sequencing project: providing services to taxonomists for standard genome sequencing and annotation.</title>
        <authorList>
            <consortium name="The Broad Institute Genomics Platform"/>
            <consortium name="The Broad Institute Genome Sequencing Center for Infectious Disease"/>
            <person name="Wu L."/>
            <person name="Ma J."/>
        </authorList>
    </citation>
    <scope>NUCLEOTIDE SEQUENCE [LARGE SCALE GENOMIC DNA]</scope>
    <source>
        <strain evidence="1 2">JCM 6833</strain>
    </source>
</reference>
<organism evidence="1 2">
    <name type="scientific">Actinomadura fulvescens</name>
    <dbReference type="NCBI Taxonomy" id="46160"/>
    <lineage>
        <taxon>Bacteria</taxon>
        <taxon>Bacillati</taxon>
        <taxon>Actinomycetota</taxon>
        <taxon>Actinomycetes</taxon>
        <taxon>Streptosporangiales</taxon>
        <taxon>Thermomonosporaceae</taxon>
        <taxon>Actinomadura</taxon>
    </lineage>
</organism>
<dbReference type="Proteomes" id="UP001501509">
    <property type="component" value="Unassembled WGS sequence"/>
</dbReference>
<name>A0ABN3Q5R4_9ACTN</name>
<dbReference type="RefSeq" id="WP_344545591.1">
    <property type="nucleotide sequence ID" value="NZ_BAAATD010000008.1"/>
</dbReference>
<comment type="caution">
    <text evidence="1">The sequence shown here is derived from an EMBL/GenBank/DDBJ whole genome shotgun (WGS) entry which is preliminary data.</text>
</comment>
<sequence length="66" mass="7531">MGARWVGPQGWDVEHIVLQGRPCLRARRHGYLQGYCYSVDELTRLLGQSGLTLDYLVEVLPFRRAG</sequence>
<proteinExistence type="predicted"/>
<accession>A0ABN3Q5R4</accession>
<keyword evidence="2" id="KW-1185">Reference proteome</keyword>
<gene>
    <name evidence="1" type="ORF">GCM10010411_57630</name>
</gene>
<evidence type="ECO:0000313" key="1">
    <source>
        <dbReference type="EMBL" id="GAA2615117.1"/>
    </source>
</evidence>
<protein>
    <recommendedName>
        <fullName evidence="3">Transposase</fullName>
    </recommendedName>
</protein>